<dbReference type="InterPro" id="IPR036291">
    <property type="entry name" value="NAD(P)-bd_dom_sf"/>
</dbReference>
<comment type="similarity">
    <text evidence="2">Belongs to the NAD(P)-dependent epimerase/dehydratase family. Dihydroflavonol-4-reductase subfamily.</text>
</comment>
<dbReference type="GO" id="GO:0016616">
    <property type="term" value="F:oxidoreductase activity, acting on the CH-OH group of donors, NAD or NADP as acceptor"/>
    <property type="evidence" value="ECO:0007669"/>
    <property type="project" value="TreeGrafter"/>
</dbReference>
<reference evidence="4" key="1">
    <citation type="submission" date="2020-12" db="EMBL/GenBank/DDBJ databases">
        <title>Metabolic potential, ecology and presence of endohyphal bacteria is reflected in genomic diversity of Mucoromycotina.</title>
        <authorList>
            <person name="Muszewska A."/>
            <person name="Okrasinska A."/>
            <person name="Steczkiewicz K."/>
            <person name="Drgas O."/>
            <person name="Orlowska M."/>
            <person name="Perlinska-Lenart U."/>
            <person name="Aleksandrzak-Piekarczyk T."/>
            <person name="Szatraj K."/>
            <person name="Zielenkiewicz U."/>
            <person name="Pilsyk S."/>
            <person name="Malc E."/>
            <person name="Mieczkowski P."/>
            <person name="Kruszewska J.S."/>
            <person name="Biernat P."/>
            <person name="Pawlowska J."/>
        </authorList>
    </citation>
    <scope>NUCLEOTIDE SEQUENCE</scope>
    <source>
        <strain evidence="4">WA0000067209</strain>
    </source>
</reference>
<protein>
    <recommendedName>
        <fullName evidence="3">NAD-dependent epimerase/dehydratase domain-containing protein</fullName>
    </recommendedName>
</protein>
<dbReference type="CDD" id="cd05227">
    <property type="entry name" value="AR_SDR_e"/>
    <property type="match status" value="1"/>
</dbReference>
<dbReference type="EMBL" id="JAEPQZ010000006">
    <property type="protein sequence ID" value="KAG2180185.1"/>
    <property type="molecule type" value="Genomic_DNA"/>
</dbReference>
<keyword evidence="5" id="KW-1185">Reference proteome</keyword>
<evidence type="ECO:0000259" key="3">
    <source>
        <dbReference type="Pfam" id="PF01370"/>
    </source>
</evidence>
<dbReference type="InterPro" id="IPR050425">
    <property type="entry name" value="NAD(P)_dehydrat-like"/>
</dbReference>
<accession>A0A8H7UEN3</accession>
<feature type="domain" description="NAD-dependent epimerase/dehydratase" evidence="3">
    <location>
        <begin position="11"/>
        <end position="276"/>
    </location>
</feature>
<dbReference type="Pfam" id="PF01370">
    <property type="entry name" value="Epimerase"/>
    <property type="match status" value="1"/>
</dbReference>
<dbReference type="InterPro" id="IPR001509">
    <property type="entry name" value="Epimerase_deHydtase"/>
</dbReference>
<dbReference type="Gene3D" id="3.40.50.720">
    <property type="entry name" value="NAD(P)-binding Rossmann-like Domain"/>
    <property type="match status" value="1"/>
</dbReference>
<proteinExistence type="inferred from homology"/>
<dbReference type="AlphaFoldDB" id="A0A8H7UEN3"/>
<evidence type="ECO:0000313" key="5">
    <source>
        <dbReference type="Proteomes" id="UP000654370"/>
    </source>
</evidence>
<dbReference type="PANTHER" id="PTHR10366:SF564">
    <property type="entry name" value="STEROL-4-ALPHA-CARBOXYLATE 3-DEHYDROGENASE, DECARBOXYLATING"/>
    <property type="match status" value="1"/>
</dbReference>
<organism evidence="4 5">
    <name type="scientific">Mortierella isabellina</name>
    <name type="common">Filamentous fungus</name>
    <name type="synonym">Umbelopsis isabellina</name>
    <dbReference type="NCBI Taxonomy" id="91625"/>
    <lineage>
        <taxon>Eukaryota</taxon>
        <taxon>Fungi</taxon>
        <taxon>Fungi incertae sedis</taxon>
        <taxon>Mucoromycota</taxon>
        <taxon>Mucoromycotina</taxon>
        <taxon>Umbelopsidomycetes</taxon>
        <taxon>Umbelopsidales</taxon>
        <taxon>Umbelopsidaceae</taxon>
        <taxon>Umbelopsis</taxon>
    </lineage>
</organism>
<gene>
    <name evidence="4" type="ORF">INT43_003974</name>
</gene>
<dbReference type="OrthoDB" id="2735536at2759"/>
<evidence type="ECO:0000313" key="4">
    <source>
        <dbReference type="EMBL" id="KAG2180185.1"/>
    </source>
</evidence>
<name>A0A8H7UEN3_MORIS</name>
<dbReference type="Proteomes" id="UP000654370">
    <property type="component" value="Unassembled WGS sequence"/>
</dbReference>
<dbReference type="PANTHER" id="PTHR10366">
    <property type="entry name" value="NAD DEPENDENT EPIMERASE/DEHYDRATASE"/>
    <property type="match status" value="1"/>
</dbReference>
<evidence type="ECO:0000256" key="1">
    <source>
        <dbReference type="ARBA" id="ARBA00023002"/>
    </source>
</evidence>
<comment type="caution">
    <text evidence="4">The sequence shown here is derived from an EMBL/GenBank/DDBJ whole genome shotgun (WGS) entry which is preliminary data.</text>
</comment>
<sequence length="350" mass="38202">MSTSLKPGARVLVTGATGYIGTHVVDQFLQAGYIVVGTSRSAAKADNIRKYFEEKYGPGKFEIYEAGDLQQEGVFDGAVKDVEAIAHVASPVVFETKDPYKDVINPAVKGTLNLLKSAHEHGKNVKHVIVTSSVASVLERAPDGYVYTEADWNKGAIEAVKEAYEKKQSMENVPAYRASKAEAELALWKFRDEKKPAFTITTILPSFVFGTILPPPKNQQAVEAASTPKFLINYYLGISKDPTFSVGSSAYVNVVDVARAHVLAVENASKADGERYITSAGAFTYQEVVDILRRVYPERQDIIAVGQPGQYKSPATTVDGGKITRELGLTYVGLEQTIIETIESVKHVYE</sequence>
<dbReference type="SUPFAM" id="SSF51735">
    <property type="entry name" value="NAD(P)-binding Rossmann-fold domains"/>
    <property type="match status" value="1"/>
</dbReference>
<evidence type="ECO:0000256" key="2">
    <source>
        <dbReference type="ARBA" id="ARBA00023445"/>
    </source>
</evidence>
<keyword evidence="1" id="KW-0560">Oxidoreductase</keyword>